<reference evidence="2" key="1">
    <citation type="journal article" date="2016" name="Nature">
        <title>Genome evolution in the allotetraploid frog Xenopus laevis.</title>
        <authorList>
            <person name="Session A.M."/>
            <person name="Uno Y."/>
            <person name="Kwon T."/>
            <person name="Chapman J.A."/>
            <person name="Toyoda A."/>
            <person name="Takahashi S."/>
            <person name="Fukui A."/>
            <person name="Hikosaka A."/>
            <person name="Suzuki A."/>
            <person name="Kondo M."/>
            <person name="van Heeringen S.J."/>
            <person name="Quigley I."/>
            <person name="Heinz S."/>
            <person name="Ogino H."/>
            <person name="Ochi H."/>
            <person name="Hellsten U."/>
            <person name="Lyons J.B."/>
            <person name="Simakov O."/>
            <person name="Putnam N."/>
            <person name="Stites J."/>
            <person name="Kuroki Y."/>
            <person name="Tanaka T."/>
            <person name="Michiue T."/>
            <person name="Watanabe M."/>
            <person name="Bogdanovic O."/>
            <person name="Lister R."/>
            <person name="Georgiou G."/>
            <person name="Paranjpe S.S."/>
            <person name="van Kruijsbergen I."/>
            <person name="Shu S."/>
            <person name="Carlson J."/>
            <person name="Kinoshita T."/>
            <person name="Ohta Y."/>
            <person name="Mawaribuchi S."/>
            <person name="Jenkins J."/>
            <person name="Grimwood J."/>
            <person name="Schmutz J."/>
            <person name="Mitros T."/>
            <person name="Mozaffari S.V."/>
            <person name="Suzuki Y."/>
            <person name="Haramoto Y."/>
            <person name="Yamamoto T.S."/>
            <person name="Takagi C."/>
            <person name="Heald R."/>
            <person name="Miller K."/>
            <person name="Haudenschild C."/>
            <person name="Kitzman J."/>
            <person name="Nakayama T."/>
            <person name="Izutsu Y."/>
            <person name="Robert J."/>
            <person name="Fortriede J."/>
            <person name="Burns K."/>
            <person name="Lotay V."/>
            <person name="Karimi K."/>
            <person name="Yasuoka Y."/>
            <person name="Dichmann D.S."/>
            <person name="Flajnik M.F."/>
            <person name="Houston D.W."/>
            <person name="Shendure J."/>
            <person name="DuPasquier L."/>
            <person name="Vize P.D."/>
            <person name="Zorn A.M."/>
            <person name="Ito M."/>
            <person name="Marcotte E.M."/>
            <person name="Wallingford J.B."/>
            <person name="Ito Y."/>
            <person name="Asashima M."/>
            <person name="Ueno N."/>
            <person name="Matsuda Y."/>
            <person name="Veenstra G.J."/>
            <person name="Fujiyama A."/>
            <person name="Harland R.M."/>
            <person name="Taira M."/>
            <person name="Rokhsar D.S."/>
        </authorList>
    </citation>
    <scope>NUCLEOTIDE SEQUENCE [LARGE SCALE GENOMIC DNA]</scope>
    <source>
        <strain evidence="2">J</strain>
    </source>
</reference>
<dbReference type="EMBL" id="CM004474">
    <property type="protein sequence ID" value="OCT80728.1"/>
    <property type="molecule type" value="Genomic_DNA"/>
</dbReference>
<sequence>MYLLLSTRTVHPDYSCPYLYVYAGGIMERQIPSRFHHYNPRGGSDMSNKLWTLLKGCKVETPDPQWLEPVSWQQV</sequence>
<gene>
    <name evidence="1" type="ORF">XELAEV_18027542mg</name>
</gene>
<dbReference type="AlphaFoldDB" id="A0A974CWK1"/>
<dbReference type="Proteomes" id="UP000694892">
    <property type="component" value="Chromosome 5L"/>
</dbReference>
<organism evidence="1 2">
    <name type="scientific">Xenopus laevis</name>
    <name type="common">African clawed frog</name>
    <dbReference type="NCBI Taxonomy" id="8355"/>
    <lineage>
        <taxon>Eukaryota</taxon>
        <taxon>Metazoa</taxon>
        <taxon>Chordata</taxon>
        <taxon>Craniata</taxon>
        <taxon>Vertebrata</taxon>
        <taxon>Euteleostomi</taxon>
        <taxon>Amphibia</taxon>
        <taxon>Batrachia</taxon>
        <taxon>Anura</taxon>
        <taxon>Pipoidea</taxon>
        <taxon>Pipidae</taxon>
        <taxon>Xenopodinae</taxon>
        <taxon>Xenopus</taxon>
        <taxon>Xenopus</taxon>
    </lineage>
</organism>
<evidence type="ECO:0000313" key="1">
    <source>
        <dbReference type="EMBL" id="OCT80728.1"/>
    </source>
</evidence>
<name>A0A974CWK1_XENLA</name>
<protein>
    <submittedName>
        <fullName evidence="1">Uncharacterized protein</fullName>
    </submittedName>
</protein>
<evidence type="ECO:0000313" key="2">
    <source>
        <dbReference type="Proteomes" id="UP000694892"/>
    </source>
</evidence>
<proteinExistence type="predicted"/>
<accession>A0A974CWK1</accession>